<gene>
    <name evidence="1" type="ORF">F511_35393</name>
</gene>
<reference evidence="1 2" key="1">
    <citation type="journal article" date="2015" name="Proc. Natl. Acad. Sci. U.S.A.">
        <title>The resurrection genome of Boea hygrometrica: A blueprint for survival of dehydration.</title>
        <authorList>
            <person name="Xiao L."/>
            <person name="Yang G."/>
            <person name="Zhang L."/>
            <person name="Yang X."/>
            <person name="Zhao S."/>
            <person name="Ji Z."/>
            <person name="Zhou Q."/>
            <person name="Hu M."/>
            <person name="Wang Y."/>
            <person name="Chen M."/>
            <person name="Xu Y."/>
            <person name="Jin H."/>
            <person name="Xiao X."/>
            <person name="Hu G."/>
            <person name="Bao F."/>
            <person name="Hu Y."/>
            <person name="Wan P."/>
            <person name="Li L."/>
            <person name="Deng X."/>
            <person name="Kuang T."/>
            <person name="Xiang C."/>
            <person name="Zhu J.K."/>
            <person name="Oliver M.J."/>
            <person name="He Y."/>
        </authorList>
    </citation>
    <scope>NUCLEOTIDE SEQUENCE [LARGE SCALE GENOMIC DNA]</scope>
    <source>
        <strain evidence="2">cv. XS01</strain>
    </source>
</reference>
<accession>A0A2Z7CFU1</accession>
<dbReference type="EMBL" id="KQ995791">
    <property type="protein sequence ID" value="KZV45798.1"/>
    <property type="molecule type" value="Genomic_DNA"/>
</dbReference>
<dbReference type="Proteomes" id="UP000250235">
    <property type="component" value="Unassembled WGS sequence"/>
</dbReference>
<keyword evidence="2" id="KW-1185">Reference proteome</keyword>
<protein>
    <submittedName>
        <fullName evidence="1">Uncharacterized protein</fullName>
    </submittedName>
</protein>
<dbReference type="AlphaFoldDB" id="A0A2Z7CFU1"/>
<proteinExistence type="predicted"/>
<name>A0A2Z7CFU1_9LAMI</name>
<evidence type="ECO:0000313" key="2">
    <source>
        <dbReference type="Proteomes" id="UP000250235"/>
    </source>
</evidence>
<evidence type="ECO:0000313" key="1">
    <source>
        <dbReference type="EMBL" id="KZV45798.1"/>
    </source>
</evidence>
<sequence length="103" mass="12037">MSVIWFRAQELVMDDLLCHFRFSRKEVRDKRDVGILVKSARIARMTRNEAQQLRLGDVRSAACLRGMCFAVPQAQDYRRATHALAPWQHIFFKYAEPKSVVLN</sequence>
<organism evidence="1 2">
    <name type="scientific">Dorcoceras hygrometricum</name>
    <dbReference type="NCBI Taxonomy" id="472368"/>
    <lineage>
        <taxon>Eukaryota</taxon>
        <taxon>Viridiplantae</taxon>
        <taxon>Streptophyta</taxon>
        <taxon>Embryophyta</taxon>
        <taxon>Tracheophyta</taxon>
        <taxon>Spermatophyta</taxon>
        <taxon>Magnoliopsida</taxon>
        <taxon>eudicotyledons</taxon>
        <taxon>Gunneridae</taxon>
        <taxon>Pentapetalae</taxon>
        <taxon>asterids</taxon>
        <taxon>lamiids</taxon>
        <taxon>Lamiales</taxon>
        <taxon>Gesneriaceae</taxon>
        <taxon>Didymocarpoideae</taxon>
        <taxon>Trichosporeae</taxon>
        <taxon>Loxocarpinae</taxon>
        <taxon>Dorcoceras</taxon>
    </lineage>
</organism>